<keyword evidence="3" id="KW-0472">Membrane</keyword>
<dbReference type="GO" id="GO:0009166">
    <property type="term" value="P:nucleotide catabolic process"/>
    <property type="evidence" value="ECO:0007669"/>
    <property type="project" value="InterPro"/>
</dbReference>
<keyword evidence="1" id="KW-0732">Signal</keyword>
<dbReference type="PROSITE" id="PS51257">
    <property type="entry name" value="PROKAR_LIPOPROTEIN"/>
    <property type="match status" value="1"/>
</dbReference>
<keyword evidence="9" id="KW-1185">Reference proteome</keyword>
<protein>
    <recommendedName>
        <fullName evidence="10">Bifunctional metallophosphatase/5'-nucleotidase</fullName>
    </recommendedName>
</protein>
<comment type="similarity">
    <text evidence="2">Belongs to the 5'-nucleotidase family.</text>
</comment>
<dbReference type="Gene3D" id="3.90.780.10">
    <property type="entry name" value="5'-Nucleotidase, C-terminal domain"/>
    <property type="match status" value="1"/>
</dbReference>
<name>A0A0C3RHC5_9PORP</name>
<evidence type="ECO:0000256" key="3">
    <source>
        <dbReference type="SAM" id="Phobius"/>
    </source>
</evidence>
<dbReference type="InterPro" id="IPR006179">
    <property type="entry name" value="5_nucleotidase/apyrase"/>
</dbReference>
<evidence type="ECO:0000256" key="1">
    <source>
        <dbReference type="ARBA" id="ARBA00022729"/>
    </source>
</evidence>
<feature type="domain" description="Calcineurin-like phosphoesterase" evidence="4">
    <location>
        <begin position="40"/>
        <end position="238"/>
    </location>
</feature>
<dbReference type="GO" id="GO:0016787">
    <property type="term" value="F:hydrolase activity"/>
    <property type="evidence" value="ECO:0007669"/>
    <property type="project" value="UniProtKB-KW"/>
</dbReference>
<dbReference type="Pfam" id="PF02872">
    <property type="entry name" value="5_nucleotid_C"/>
    <property type="match status" value="1"/>
</dbReference>
<evidence type="ECO:0000259" key="4">
    <source>
        <dbReference type="Pfam" id="PF00149"/>
    </source>
</evidence>
<dbReference type="GO" id="GO:0000166">
    <property type="term" value="F:nucleotide binding"/>
    <property type="evidence" value="ECO:0007669"/>
    <property type="project" value="UniProtKB-KW"/>
</dbReference>
<keyword evidence="3" id="KW-0812">Transmembrane</keyword>
<evidence type="ECO:0000259" key="5">
    <source>
        <dbReference type="Pfam" id="PF02872"/>
    </source>
</evidence>
<keyword evidence="3" id="KW-1133">Transmembrane helix</keyword>
<dbReference type="SUPFAM" id="SSF55816">
    <property type="entry name" value="5'-nucleotidase (syn. UDP-sugar hydrolase), C-terminal domain"/>
    <property type="match status" value="1"/>
</dbReference>
<dbReference type="Pfam" id="PF00149">
    <property type="entry name" value="Metallophos"/>
    <property type="match status" value="1"/>
</dbReference>
<proteinExistence type="inferred from homology"/>
<reference evidence="7 8" key="2">
    <citation type="submission" date="2014-07" db="EMBL/GenBank/DDBJ databases">
        <title>Porphyromonadaceae bacterium OUH 334697 = ATCC BAA-2682 = DSM 28341 draft genome.</title>
        <authorList>
            <person name="Sydenham T.V."/>
            <person name="Hasman H."/>
            <person name="Justesen U.S."/>
        </authorList>
    </citation>
    <scope>NUCLEOTIDE SEQUENCE [LARGE SCALE GENOMIC DNA]</scope>
    <source>
        <strain evidence="7 8">OUH 334697</strain>
    </source>
</reference>
<comment type="caution">
    <text evidence="6">The sequence shown here is derived from an EMBL/GenBank/DDBJ whole genome shotgun (WGS) entry which is preliminary data.</text>
</comment>
<keyword evidence="2" id="KW-0547">Nucleotide-binding</keyword>
<keyword evidence="2" id="KW-0378">Hydrolase</keyword>
<dbReference type="InterPro" id="IPR036907">
    <property type="entry name" value="5'-Nucleotdase_C_sf"/>
</dbReference>
<dbReference type="Gene3D" id="3.60.21.10">
    <property type="match status" value="1"/>
</dbReference>
<dbReference type="InterPro" id="IPR008334">
    <property type="entry name" value="5'-Nucleotdase_C"/>
</dbReference>
<dbReference type="PANTHER" id="PTHR11575">
    <property type="entry name" value="5'-NUCLEOTIDASE-RELATED"/>
    <property type="match status" value="1"/>
</dbReference>
<dbReference type="PRINTS" id="PR01607">
    <property type="entry name" value="APYRASEFAMLY"/>
</dbReference>
<evidence type="ECO:0000313" key="8">
    <source>
        <dbReference type="Proteomes" id="UP000031937"/>
    </source>
</evidence>
<feature type="transmembrane region" description="Helical" evidence="3">
    <location>
        <begin position="9"/>
        <end position="25"/>
    </location>
</feature>
<dbReference type="SUPFAM" id="SSF56300">
    <property type="entry name" value="Metallo-dependent phosphatases"/>
    <property type="match status" value="1"/>
</dbReference>
<evidence type="ECO:0000256" key="2">
    <source>
        <dbReference type="RuleBase" id="RU362119"/>
    </source>
</evidence>
<evidence type="ECO:0008006" key="10">
    <source>
        <dbReference type="Google" id="ProtNLM"/>
    </source>
</evidence>
<dbReference type="Proteomes" id="UP000031937">
    <property type="component" value="Unassembled WGS sequence"/>
</dbReference>
<gene>
    <name evidence="6" type="ORF">BA92_01710</name>
    <name evidence="7" type="ORF">IE90_03070</name>
</gene>
<feature type="domain" description="5'-Nucleotidase C-terminal" evidence="5">
    <location>
        <begin position="320"/>
        <end position="449"/>
    </location>
</feature>
<dbReference type="EMBL" id="JPIU01000025">
    <property type="protein sequence ID" value="KIO46611.1"/>
    <property type="molecule type" value="Genomic_DNA"/>
</dbReference>
<dbReference type="InterPro" id="IPR004843">
    <property type="entry name" value="Calcineurin-like_PHP"/>
</dbReference>
<evidence type="ECO:0000313" key="9">
    <source>
        <dbReference type="Proteomes" id="UP000031980"/>
    </source>
</evidence>
<accession>A0A0C3RHC5</accession>
<dbReference type="EMBL" id="JPIT01000008">
    <property type="protein sequence ID" value="KIO47010.1"/>
    <property type="molecule type" value="Genomic_DNA"/>
</dbReference>
<organism evidence="6 9">
    <name type="scientific">Sanguibacteroides justesenii</name>
    <dbReference type="NCBI Taxonomy" id="1547597"/>
    <lineage>
        <taxon>Bacteria</taxon>
        <taxon>Pseudomonadati</taxon>
        <taxon>Bacteroidota</taxon>
        <taxon>Bacteroidia</taxon>
        <taxon>Bacteroidales</taxon>
        <taxon>Porphyromonadaceae</taxon>
        <taxon>Sanguibacteroides</taxon>
    </lineage>
</organism>
<reference evidence="6 9" key="1">
    <citation type="submission" date="2014-07" db="EMBL/GenBank/DDBJ databases">
        <title>Porphyromonadaceae bacterium OUH 308042 = ATCC BAA-2681 = DSM 28342 draft genome.</title>
        <authorList>
            <person name="Sydenham T.V."/>
            <person name="Hasman H."/>
            <person name="Justensen U.S."/>
        </authorList>
    </citation>
    <scope>NUCLEOTIDE SEQUENCE [LARGE SCALE GENOMIC DNA]</scope>
    <source>
        <strain evidence="6 9">OUH 308042</strain>
    </source>
</reference>
<dbReference type="Proteomes" id="UP000031980">
    <property type="component" value="Unassembled WGS sequence"/>
</dbReference>
<dbReference type="CDD" id="cd00845">
    <property type="entry name" value="MPP_UshA_N_like"/>
    <property type="match status" value="1"/>
</dbReference>
<dbReference type="PANTHER" id="PTHR11575:SF24">
    <property type="entry name" value="5'-NUCLEOTIDASE"/>
    <property type="match status" value="1"/>
</dbReference>
<evidence type="ECO:0000313" key="6">
    <source>
        <dbReference type="EMBL" id="KIO46611.1"/>
    </source>
</evidence>
<evidence type="ECO:0000313" key="7">
    <source>
        <dbReference type="EMBL" id="KIO47010.1"/>
    </source>
</evidence>
<dbReference type="AlphaFoldDB" id="A0A0C3RHC5"/>
<dbReference type="InterPro" id="IPR029052">
    <property type="entry name" value="Metallo-depent_PP-like"/>
</dbReference>
<sequence>MVVKQRKSFNLYFILLVVVVMFGCFNNKKSSKSGDAEIVIISTNDMHAQISQFPKFATFVKETREKFPNVILVDAGDRFSGSPFVDHAKERGKPMIELMNKVGYNLATMGNHDFDYGQTVLRKRLSEAQFKVISANIRSDGSELGQLPPYLFVEEAGIKLCFLSFIEISPTSHIPATNPEHLEGITFADFTGEADTYRKLKNECNAFIGLTHLGVYADSVLAAIMPELDVIIGGHSHTLLKEPKMVNGVMISQTGSRLHYAGVTVLKFEKGKLTDKSYHVVDLANIETPDAEVAAMIESYSNDPDFKVVVGKAAEPMKYKENVASLVTDAMADRAECDFAFYNSGGIRLNTIPAGDITKGMIYQIEPFDNYVVKHELSLPEMKALVLNRFNSETSNEYRRVDLFISKGSYTILRDKTGKGVDVVFKDKNGRKLNEGRRYKIGLSNYVSTTYDFSGKGKGEKSLSITEAVMQYLQKAGPVVYNKKRTFINPK</sequence>